<dbReference type="InterPro" id="IPR010562">
    <property type="entry name" value="Haemolymph_juvenile_hormone-bd"/>
</dbReference>
<dbReference type="PANTHER" id="PTHR11008">
    <property type="entry name" value="PROTEIN TAKEOUT-LIKE PROTEIN"/>
    <property type="match status" value="1"/>
</dbReference>
<sequence length="253" mass="28804">MSNMKNFAQNKYNDIYKSIIAYQTSYIPVCGLRNPNLDKCIINSVITVTEKLQHGIPELDLPPADPLNIGTFVLTDLPNFKAVGSDVKLKGLSNYHINFFHLDVEKQRTDINITFDELSLNSVFNVTARILFPIEETGNVLLTARNANAHIVLTYVVTKRGDKRYHYYSSMSIKLIVTDFDVEFHGHSFDKTLQEAIEQTIQHNKKELLDASIGNLEKATSKKCLEIINNLTKHFTYDEMLPDREICCCCCCC</sequence>
<protein>
    <recommendedName>
        <fullName evidence="3">Juvenile hormone binding protein</fullName>
    </recommendedName>
</protein>
<dbReference type="Proteomes" id="UP000655588">
    <property type="component" value="Unassembled WGS sequence"/>
</dbReference>
<dbReference type="SMART" id="SM00700">
    <property type="entry name" value="JHBP"/>
    <property type="match status" value="1"/>
</dbReference>
<dbReference type="AlphaFoldDB" id="A0A833RDN4"/>
<dbReference type="Pfam" id="PF06585">
    <property type="entry name" value="JHBP"/>
    <property type="match status" value="1"/>
</dbReference>
<comment type="caution">
    <text evidence="1">The sequence shown here is derived from an EMBL/GenBank/DDBJ whole genome shotgun (WGS) entry which is preliminary data.</text>
</comment>
<dbReference type="Gene3D" id="3.15.10.30">
    <property type="entry name" value="Haemolymph juvenile hormone binding protein"/>
    <property type="match status" value="1"/>
</dbReference>
<name>A0A833RDN4_9HYME</name>
<reference evidence="1" key="1">
    <citation type="submission" date="2019-11" db="EMBL/GenBank/DDBJ databases">
        <title>The nuclear and mitochondrial genomes of Frieseomelitta varia - a highly eusocial stingless bee (Meliponini) with a permanently sterile worker caste.</title>
        <authorList>
            <person name="Freitas F.C.P."/>
            <person name="Lourenco A.P."/>
            <person name="Nunes F.M.F."/>
            <person name="Paschoal A.R."/>
            <person name="Abreu F.C.P."/>
            <person name="Barbin F.O."/>
            <person name="Bataglia L."/>
            <person name="Cardoso-Junior C.A.M."/>
            <person name="Cervoni M.S."/>
            <person name="Silva S.R."/>
            <person name="Dalarmi F."/>
            <person name="Del Lama M.A."/>
            <person name="Depintor T.S."/>
            <person name="Ferreira K.M."/>
            <person name="Goria P.S."/>
            <person name="Jaskot M.C."/>
            <person name="Lago D.C."/>
            <person name="Luna-Lucena D."/>
            <person name="Moda L.M."/>
            <person name="Nascimento L."/>
            <person name="Pedrino M."/>
            <person name="Rabico F.O."/>
            <person name="Sanches F.C."/>
            <person name="Santos D.E."/>
            <person name="Santos C.G."/>
            <person name="Vieira J."/>
            <person name="Lopes T.F."/>
            <person name="Barchuk A.R."/>
            <person name="Hartfelder K."/>
            <person name="Simoes Z.L.P."/>
            <person name="Bitondi M.M.G."/>
            <person name="Pinheiro D.G."/>
        </authorList>
    </citation>
    <scope>NUCLEOTIDE SEQUENCE</scope>
    <source>
        <strain evidence="1">USP_RPSP 00005682</strain>
        <tissue evidence="1">Whole individual</tissue>
    </source>
</reference>
<dbReference type="PANTHER" id="PTHR11008:SF39">
    <property type="entry name" value="CIRCADIAN CLOCK-CONTROLLED PROTEIN-LIKE PROTEIN"/>
    <property type="match status" value="1"/>
</dbReference>
<gene>
    <name evidence="1" type="ORF">E2986_00936</name>
</gene>
<dbReference type="GO" id="GO:0005615">
    <property type="term" value="C:extracellular space"/>
    <property type="evidence" value="ECO:0007669"/>
    <property type="project" value="TreeGrafter"/>
</dbReference>
<organism evidence="1 2">
    <name type="scientific">Frieseomelitta varia</name>
    <dbReference type="NCBI Taxonomy" id="561572"/>
    <lineage>
        <taxon>Eukaryota</taxon>
        <taxon>Metazoa</taxon>
        <taxon>Ecdysozoa</taxon>
        <taxon>Arthropoda</taxon>
        <taxon>Hexapoda</taxon>
        <taxon>Insecta</taxon>
        <taxon>Pterygota</taxon>
        <taxon>Neoptera</taxon>
        <taxon>Endopterygota</taxon>
        <taxon>Hymenoptera</taxon>
        <taxon>Apocrita</taxon>
        <taxon>Aculeata</taxon>
        <taxon>Apoidea</taxon>
        <taxon>Anthophila</taxon>
        <taxon>Apidae</taxon>
        <taxon>Frieseomelitta</taxon>
    </lineage>
</organism>
<dbReference type="EMBL" id="WNWW01000857">
    <property type="protein sequence ID" value="KAF3421509.1"/>
    <property type="molecule type" value="Genomic_DNA"/>
</dbReference>
<proteinExistence type="predicted"/>
<evidence type="ECO:0000313" key="2">
    <source>
        <dbReference type="Proteomes" id="UP000655588"/>
    </source>
</evidence>
<dbReference type="InterPro" id="IPR038606">
    <property type="entry name" value="To_sf"/>
</dbReference>
<accession>A0A833RDN4</accession>
<evidence type="ECO:0008006" key="3">
    <source>
        <dbReference type="Google" id="ProtNLM"/>
    </source>
</evidence>
<keyword evidence="2" id="KW-1185">Reference proteome</keyword>
<evidence type="ECO:0000313" key="1">
    <source>
        <dbReference type="EMBL" id="KAF3421509.1"/>
    </source>
</evidence>